<dbReference type="GO" id="GO:0110102">
    <property type="term" value="P:ribulose bisphosphate carboxylase complex assembly"/>
    <property type="evidence" value="ECO:0007669"/>
    <property type="project" value="UniProtKB-ARBA"/>
</dbReference>
<accession>A0A0E0ISN2</accession>
<dbReference type="Pfam" id="PF18579">
    <property type="entry name" value="Raf1_HTH"/>
    <property type="match status" value="1"/>
</dbReference>
<evidence type="ECO:0008006" key="9">
    <source>
        <dbReference type="Google" id="ProtNLM"/>
    </source>
</evidence>
<dbReference type="Pfam" id="PF18578">
    <property type="entry name" value="Raf1_N"/>
    <property type="match status" value="1"/>
</dbReference>
<feature type="domain" description="Rubisco accumulation factor 1 C-terminal" evidence="4">
    <location>
        <begin position="311"/>
        <end position="457"/>
    </location>
</feature>
<reference evidence="7" key="2">
    <citation type="submission" date="2018-04" db="EMBL/GenBank/DDBJ databases">
        <title>OnivRS2 (Oryza nivara Reference Sequence Version 2).</title>
        <authorList>
            <person name="Zhang J."/>
            <person name="Kudrna D."/>
            <person name="Lee S."/>
            <person name="Talag J."/>
            <person name="Rajasekar S."/>
            <person name="Welchert J."/>
            <person name="Hsing Y.-I."/>
            <person name="Wing R.A."/>
        </authorList>
    </citation>
    <scope>NUCLEOTIDE SEQUENCE [LARGE SCALE GENOMIC DNA]</scope>
</reference>
<evidence type="ECO:0000313" key="8">
    <source>
        <dbReference type="Proteomes" id="UP000006591"/>
    </source>
</evidence>
<dbReference type="Pfam" id="PF18087">
    <property type="entry name" value="RuBisCo_chap_C"/>
    <property type="match status" value="1"/>
</dbReference>
<evidence type="ECO:0000256" key="2">
    <source>
        <dbReference type="SAM" id="Coils"/>
    </source>
</evidence>
<keyword evidence="8" id="KW-1185">Reference proteome</keyword>
<name>A0A0E0ISN2_ORYNI</name>
<dbReference type="PANTHER" id="PTHR35299:SF3">
    <property type="entry name" value="RUBISCO ACCUMULATION FACTOR 1.2, CHLOROPLASTIC"/>
    <property type="match status" value="1"/>
</dbReference>
<dbReference type="GO" id="GO:0009507">
    <property type="term" value="C:chloroplast"/>
    <property type="evidence" value="ECO:0007669"/>
    <property type="project" value="TreeGrafter"/>
</dbReference>
<keyword evidence="1" id="KW-0143">Chaperone</keyword>
<dbReference type="EnsemblPlants" id="ONIVA10G10840.1">
    <property type="protein sequence ID" value="ONIVA10G10840.1"/>
    <property type="gene ID" value="ONIVA10G10840"/>
</dbReference>
<evidence type="ECO:0000259" key="4">
    <source>
        <dbReference type="Pfam" id="PF18087"/>
    </source>
</evidence>
<dbReference type="eggNOG" id="ENOG502QRYH">
    <property type="taxonomic scope" value="Eukaryota"/>
</dbReference>
<feature type="domain" description="Rubisco accumulation factor 1 helix turn helix" evidence="6">
    <location>
        <begin position="101"/>
        <end position="158"/>
    </location>
</feature>
<keyword evidence="2" id="KW-0175">Coiled coil</keyword>
<evidence type="ECO:0000256" key="1">
    <source>
        <dbReference type="ARBA" id="ARBA00023186"/>
    </source>
</evidence>
<sequence>MLSLSPPPPPPASTTAAAAARHHHRRNAPFAPHHRRRRRFAHLTTSAVILGPDGRPIGGGPRDNKLPFTPPPTAPPDQLYQPFHPPPSPLPDKYKDLDLGQRLAVLRDRLGLWHEYAPLISALSREGFTPSSIEEATGISGVEQNRVVVATQVRDSLVADEGGFPAELLRYFDSYGGPELLYELRFLNARQRADAARHAIDRRLEPRGVRELARSMKDFPQRRGDDGWEAFTRDNPGDCLAFARFRQSREAIDAEDSVAELERALEVVDTEPARARVEAELDRARRKAAGEEVDDEDGAANAAAAASRPAVPVVRLMYGEVAEATTVLLLPVVREGDGGEALAHAPRRTRTDADLGMVEVDKGWTRWAVVPGWGPVAEVAGEAVVIELADGRTLPWRSAEAERVLVVANRGRREVVEDGIYVVEREGRLVVEKGRKLAAEGVGEAAAEVLVVVRPPRDEDDMISDDEWD</sequence>
<dbReference type="HOGENOM" id="CLU_041979_0_0_1"/>
<feature type="compositionally biased region" description="Basic residues" evidence="3">
    <location>
        <begin position="20"/>
        <end position="41"/>
    </location>
</feature>
<dbReference type="Gramene" id="ONIVA10G10840.1">
    <property type="protein sequence ID" value="ONIVA10G10840.1"/>
    <property type="gene ID" value="ONIVA10G10840"/>
</dbReference>
<evidence type="ECO:0000259" key="6">
    <source>
        <dbReference type="Pfam" id="PF18579"/>
    </source>
</evidence>
<reference evidence="7" key="1">
    <citation type="submission" date="2015-04" db="UniProtKB">
        <authorList>
            <consortium name="EnsemblPlants"/>
        </authorList>
    </citation>
    <scope>IDENTIFICATION</scope>
    <source>
        <strain evidence="7">SL10</strain>
    </source>
</reference>
<feature type="region of interest" description="Disordered" evidence="3">
    <location>
        <begin position="1"/>
        <end position="77"/>
    </location>
</feature>
<feature type="coiled-coil region" evidence="2">
    <location>
        <begin position="251"/>
        <end position="294"/>
    </location>
</feature>
<dbReference type="InterPro" id="IPR041358">
    <property type="entry name" value="Raf1_N"/>
</dbReference>
<feature type="compositionally biased region" description="Pro residues" evidence="3">
    <location>
        <begin position="1"/>
        <end position="12"/>
    </location>
</feature>
<feature type="domain" description="Rubisco accumulation factor 1 alpha-helical" evidence="5">
    <location>
        <begin position="176"/>
        <end position="281"/>
    </location>
</feature>
<dbReference type="InterPro" id="IPR040781">
    <property type="entry name" value="Raf1_HTH"/>
</dbReference>
<dbReference type="STRING" id="4536.A0A0E0ISN2"/>
<proteinExistence type="predicted"/>
<dbReference type="PANTHER" id="PTHR35299">
    <property type="entry name" value="RUBISCO ACCUMULATION FACTOR 1"/>
    <property type="match status" value="1"/>
</dbReference>
<protein>
    <recommendedName>
        <fullName evidence="9">Rubisco accumulation factor 1 C-terminal domain-containing protein</fullName>
    </recommendedName>
</protein>
<organism evidence="7">
    <name type="scientific">Oryza nivara</name>
    <name type="common">Indian wild rice</name>
    <name type="synonym">Oryza sativa f. spontanea</name>
    <dbReference type="NCBI Taxonomy" id="4536"/>
    <lineage>
        <taxon>Eukaryota</taxon>
        <taxon>Viridiplantae</taxon>
        <taxon>Streptophyta</taxon>
        <taxon>Embryophyta</taxon>
        <taxon>Tracheophyta</taxon>
        <taxon>Spermatophyta</taxon>
        <taxon>Magnoliopsida</taxon>
        <taxon>Liliopsida</taxon>
        <taxon>Poales</taxon>
        <taxon>Poaceae</taxon>
        <taxon>BOP clade</taxon>
        <taxon>Oryzoideae</taxon>
        <taxon>Oryzeae</taxon>
        <taxon>Oryzinae</taxon>
        <taxon>Oryza</taxon>
    </lineage>
</organism>
<evidence type="ECO:0000256" key="3">
    <source>
        <dbReference type="SAM" id="MobiDB-lite"/>
    </source>
</evidence>
<dbReference type="InterPro" id="IPR037494">
    <property type="entry name" value="RAF1"/>
</dbReference>
<evidence type="ECO:0000259" key="5">
    <source>
        <dbReference type="Pfam" id="PF18578"/>
    </source>
</evidence>
<dbReference type="Proteomes" id="UP000006591">
    <property type="component" value="Chromosome 10"/>
</dbReference>
<evidence type="ECO:0000313" key="7">
    <source>
        <dbReference type="EnsemblPlants" id="ONIVA10G10840.1"/>
    </source>
</evidence>
<dbReference type="InterPro" id="IPR040858">
    <property type="entry name" value="Raf1_C"/>
</dbReference>
<dbReference type="AlphaFoldDB" id="A0A0E0ISN2"/>